<dbReference type="InterPro" id="IPR006676">
    <property type="entry name" value="tRNA_splic"/>
</dbReference>
<dbReference type="EC" id="4.6.1.16" evidence="2"/>
<comment type="similarity">
    <text evidence="1">Belongs to the tRNA-intron endonuclease family.</text>
</comment>
<dbReference type="AlphaFoldDB" id="A0A9N9X731"/>
<dbReference type="PANTHER" id="PTHR13070">
    <property type="entry name" value="TRNA-SPLICING ENDONUCLEASE SUBUNIT SEN34-RELATED"/>
    <property type="match status" value="1"/>
</dbReference>
<dbReference type="InterPro" id="IPR036167">
    <property type="entry name" value="tRNA_intron_Endo_cat-like_sf"/>
</dbReference>
<dbReference type="InterPro" id="IPR006677">
    <property type="entry name" value="tRNA_intron_Endonuc_cat-like"/>
</dbReference>
<keyword evidence="3" id="KW-0819">tRNA processing</keyword>
<dbReference type="Proteomes" id="UP001153709">
    <property type="component" value="Chromosome 1"/>
</dbReference>
<dbReference type="Pfam" id="PF26577">
    <property type="entry name" value="TSEN34_N"/>
    <property type="match status" value="1"/>
</dbReference>
<dbReference type="OrthoDB" id="48041at2759"/>
<dbReference type="NCBIfam" id="TIGR00324">
    <property type="entry name" value="endA"/>
    <property type="match status" value="1"/>
</dbReference>
<evidence type="ECO:0000256" key="1">
    <source>
        <dbReference type="ARBA" id="ARBA00008078"/>
    </source>
</evidence>
<dbReference type="InterPro" id="IPR011856">
    <property type="entry name" value="tRNA_endonuc-like_dom_sf"/>
</dbReference>
<dbReference type="Pfam" id="PF01974">
    <property type="entry name" value="tRNA_int_endo"/>
    <property type="match status" value="1"/>
</dbReference>
<dbReference type="PANTHER" id="PTHR13070:SF0">
    <property type="entry name" value="TRNA-SPLICING ENDONUCLEASE SUBUNIT SEN34"/>
    <property type="match status" value="1"/>
</dbReference>
<dbReference type="GO" id="GO:0003676">
    <property type="term" value="F:nucleic acid binding"/>
    <property type="evidence" value="ECO:0007669"/>
    <property type="project" value="InterPro"/>
</dbReference>
<protein>
    <recommendedName>
        <fullName evidence="2">tRNA-intron lyase</fullName>
        <ecNumber evidence="2">4.6.1.16</ecNumber>
    </recommendedName>
</protein>
<feature type="domain" description="TSEN34 N-terminal" evidence="7">
    <location>
        <begin position="2"/>
        <end position="62"/>
    </location>
</feature>
<evidence type="ECO:0000256" key="3">
    <source>
        <dbReference type="ARBA" id="ARBA00022694"/>
    </source>
</evidence>
<dbReference type="GO" id="GO:0005634">
    <property type="term" value="C:nucleus"/>
    <property type="evidence" value="ECO:0007669"/>
    <property type="project" value="UniProtKB-ARBA"/>
</dbReference>
<proteinExistence type="inferred from homology"/>
<feature type="domain" description="tRNA intron endonuclease catalytic" evidence="6">
    <location>
        <begin position="169"/>
        <end position="250"/>
    </location>
</feature>
<evidence type="ECO:0000259" key="6">
    <source>
        <dbReference type="Pfam" id="PF01974"/>
    </source>
</evidence>
<keyword evidence="9" id="KW-1185">Reference proteome</keyword>
<evidence type="ECO:0000313" key="8">
    <source>
        <dbReference type="EMBL" id="CAG9827347.1"/>
    </source>
</evidence>
<evidence type="ECO:0000256" key="4">
    <source>
        <dbReference type="ARBA" id="ARBA00023239"/>
    </source>
</evidence>
<dbReference type="SUPFAM" id="SSF53032">
    <property type="entry name" value="tRNA-intron endonuclease catalytic domain-like"/>
    <property type="match status" value="1"/>
</dbReference>
<evidence type="ECO:0000256" key="5">
    <source>
        <dbReference type="ARBA" id="ARBA00034031"/>
    </source>
</evidence>
<dbReference type="GO" id="GO:0000379">
    <property type="term" value="P:tRNA-type intron splice site recognition and cleavage"/>
    <property type="evidence" value="ECO:0007669"/>
    <property type="project" value="TreeGrafter"/>
</dbReference>
<name>A0A9N9X731_DIABA</name>
<comment type="catalytic activity">
    <reaction evidence="5">
        <text>pretRNA = a 3'-half-tRNA molecule with a 5'-OH end + a 5'-half-tRNA molecule with a 2',3'-cyclic phosphate end + an intron with a 2',3'-cyclic phosphate and a 5'-hydroxyl terminus.</text>
        <dbReference type="EC" id="4.6.1.16"/>
    </reaction>
</comment>
<evidence type="ECO:0000313" key="9">
    <source>
        <dbReference type="Proteomes" id="UP001153709"/>
    </source>
</evidence>
<keyword evidence="4" id="KW-0456">Lyase</keyword>
<dbReference type="EMBL" id="OU898276">
    <property type="protein sequence ID" value="CAG9827347.1"/>
    <property type="molecule type" value="Genomic_DNA"/>
</dbReference>
<dbReference type="Gene3D" id="3.40.1350.10">
    <property type="match status" value="1"/>
</dbReference>
<gene>
    <name evidence="8" type="ORF">DIABBA_LOCUS1349</name>
</gene>
<reference evidence="8" key="1">
    <citation type="submission" date="2022-01" db="EMBL/GenBank/DDBJ databases">
        <authorList>
            <person name="King R."/>
        </authorList>
    </citation>
    <scope>NUCLEOTIDE SEQUENCE</scope>
</reference>
<evidence type="ECO:0000256" key="2">
    <source>
        <dbReference type="ARBA" id="ARBA00012573"/>
    </source>
</evidence>
<organism evidence="8 9">
    <name type="scientific">Diabrotica balteata</name>
    <name type="common">Banded cucumber beetle</name>
    <dbReference type="NCBI Taxonomy" id="107213"/>
    <lineage>
        <taxon>Eukaryota</taxon>
        <taxon>Metazoa</taxon>
        <taxon>Ecdysozoa</taxon>
        <taxon>Arthropoda</taxon>
        <taxon>Hexapoda</taxon>
        <taxon>Insecta</taxon>
        <taxon>Pterygota</taxon>
        <taxon>Neoptera</taxon>
        <taxon>Endopterygota</taxon>
        <taxon>Coleoptera</taxon>
        <taxon>Polyphaga</taxon>
        <taxon>Cucujiformia</taxon>
        <taxon>Chrysomeloidea</taxon>
        <taxon>Chrysomelidae</taxon>
        <taxon>Galerucinae</taxon>
        <taxon>Diabroticina</taxon>
        <taxon>Diabroticites</taxon>
        <taxon>Diabrotica</taxon>
    </lineage>
</organism>
<dbReference type="CDD" id="cd22363">
    <property type="entry name" value="tRNA-intron_lyase_C"/>
    <property type="match status" value="1"/>
</dbReference>
<sequence length="270" mass="30859">MINLYLSNGEILLYNINDWLVLRKDHRIVGETVGNAVNIPSLPIKIIPEEACLLVSRNIVTVSEAPKEIVKTEEDQCKIEKYESKLLESQIVNYKETRKLQIEQIVDQVIVKHNDNRSREEIINEKLAQTPSITKSNMIWPIHLSTSSSMNQNVKLLNAENILTLTTVLKRSVYADLWNRGYYVTQGHKFGGDFLVYLGDPVCHHAIFIVKCINNMKDLFPLELISLGRLGTSVKKRAVLASMENDKISYITMSWIDEELSTVEDINEDD</sequence>
<accession>A0A9N9X731</accession>
<dbReference type="InterPro" id="IPR059049">
    <property type="entry name" value="TSEN34_N"/>
</dbReference>
<dbReference type="GO" id="GO:0000213">
    <property type="term" value="F:tRNA-intron lyase activity"/>
    <property type="evidence" value="ECO:0007669"/>
    <property type="project" value="UniProtKB-EC"/>
</dbReference>
<evidence type="ECO:0000259" key="7">
    <source>
        <dbReference type="Pfam" id="PF26577"/>
    </source>
</evidence>